<evidence type="ECO:0000256" key="3">
    <source>
        <dbReference type="ARBA" id="ARBA00007335"/>
    </source>
</evidence>
<sequence length="2075" mass="234195">MSTWAALNIEPDEAVEEEVDDTKEIQIEEALKLYQNALKLHSQGPQFYDEAAEAYEALLNSEIFKYPESISDFKRLALQNSELQVGGTPNNADVDDTVATLGEFTINDSTSSTLQQTIFLSYKNYGQYALDTLRALLQDTSELAEAAPEVLSKISERSRTALTSFADALERDDTDLNLWRQSARLSSALQSYRLTRFCLESVLADDDNRLEVRTEQLGLEETFAEEGLREVLQSVQDRLSVSLVPLKKPKKALVKFLQRQIDPYPYLPSLQDDLQNVDPSRNPLAFQAAHHEIKLETLTWAAAGKELLRLIKTTDDTVPGPGASVTISLPANSPELTAITNTIQRRLSKPHLNDDHQADTQMTDDGQSTDVRSVTGVQGLGQITDHGDDQSSVDQRAEKQLMESLEVQSSQQQDADHQDEAKLEQDETKLEQEDAKPEEIEPKSPEVPARKRSSASAIAEDQAERLRVKSRRTRLRDSLAEASTQAEEISFDHSKYYEDLMNPYVQVDEGVFGTVGQLLSKLGVEGLGDLEDIRKQVAHANERLESPDTPTHTVEEETHILPQDLRDIIQNWDEGKSQLMQQSDTLSGVHDIQSMGRSGLAVFLEHSKKPTHKLKPKDTYTGERELTEFIAAVNNGRSNLHAAAFDWLKCLLWPNHAGHISWVMSMAPKVGSNPGYKPACVPKESIPDWAAFESPYVEYQWPAGVKDTVLQLLLVDDEYIYERLEDQTKALESKILRRDSEVGFQYAMEDLADLDMIQAIFELHLDLYSCMNTPDTEADKQAKILQYERLQRWCMLARTALTHFLDHCPLEHSRDKIVIRHIWASTFYSNMAVDSQREHILLCLQNLKRLFVTLKDPVLSVENNTMMSELSSDAVDKEISKLNSMDFFMTIFNPDSEDPVSLIETIEPLLEPASVEVEETADDQQSVQRRGMGTFLDQGDATLRLFLWRRLQDAYKKIDYVPKVVSCYFRSIEIIVKELKSSSYIEEHSGHRQVTLIRWLKSLDGIINMTVSTVLQESDKAYECFDMEHVRSSMSAIAFLIWLVHSMIIYEDAVRIGQVRKPDLRASLSKSLGNFKDKLRTMLVRCWILLYTLLKEGIAQNKELFGEPLEDRMYYLRSVHNSLGIRQICGRSSKQFLKLMKSELFSLEVKQDLEIDICQILFDIHGVRVAPSDNLLSDHNCNAEKLDRATAIMMIDFVMKQAKKINIKDLSKSELKNTMEKMQASIGSTKAPPPVTFNRRVLNAYMKSPIGPSELFRAVRGLADIPLIPVPTENALIARKGWCFLLGYAALTRFRSQKRLAPVSTADLDEAISWFRQDLEHGTSKWETWYRLAQTWDSKVEEDITWSADKINNNRTELVTWQRNAMHCYAMAIATAARTADPDPETRALLADLYTDFGIRLYSSSREPLSMGAFSLVDFTRHYNNEESQRMYEGKPFKEMRVYAVWRLASYLLRRAIIDKPKNWMAHYMLSKCLWKMFSCDDTVRGSSPRISVDSVLDSLLDTIDALPQRNSRSEQIFEPHYKLVSIVNKLVRREALTPTEASKTLVATPWARKVPPPEDKGSWNKYIFDVLKNLKNADKANWHHRMAARAAHIIYDDDKNATAAAKAKAELTQQIFTKTMAIQVWKPEYERPGRHFVYTTRYVYFFIALLDQVDDRVNLEQLLRRVRKKQGDFINHTKLWEDMCLTYGQVIRRAAHISEGHEESVFKPIGWEEFVANTARLEDLAQLAPESSSLLELLRDAIELKKLNNNLMKVALLEDLIADLYSRFYEVNMPQVMEQVNEENKEKMKVDHILMTTDGPGDNSTPPNSAPASEAPAPRGRTKGIARRDVQKRAETIVARRVPPRVPARAPAATEPESSTNVTAPTGPKPVIEIAIRQPPVGDGGSAQQSDIPNSVHDSADDESELSEIDEEKLSKLAAEPKMLFPNLHERGSLDPESEMSAQPSPTADGIHEGGEDADREGEGDAGPDLGDGEGEGDTINEDGEDAGDEDGEGEGEGEGEDEIEGEDVEMEDGGEEEDEAGDEDGEDDEDTHMEGASDADVDQGDDHAPEQQGAGPGHNETENVYDSEQAGEL</sequence>
<feature type="region of interest" description="Disordered" evidence="6">
    <location>
        <begin position="403"/>
        <end position="465"/>
    </location>
</feature>
<keyword evidence="5" id="KW-0539">Nucleus</keyword>
<evidence type="ECO:0000313" key="8">
    <source>
        <dbReference type="Proteomes" id="UP001610563"/>
    </source>
</evidence>
<feature type="compositionally biased region" description="Acidic residues" evidence="6">
    <location>
        <begin position="2065"/>
        <end position="2075"/>
    </location>
</feature>
<organism evidence="7 8">
    <name type="scientific">Aspergillus keveii</name>
    <dbReference type="NCBI Taxonomy" id="714993"/>
    <lineage>
        <taxon>Eukaryota</taxon>
        <taxon>Fungi</taxon>
        <taxon>Dikarya</taxon>
        <taxon>Ascomycota</taxon>
        <taxon>Pezizomycotina</taxon>
        <taxon>Eurotiomycetes</taxon>
        <taxon>Eurotiomycetidae</taxon>
        <taxon>Eurotiales</taxon>
        <taxon>Aspergillaceae</taxon>
        <taxon>Aspergillus</taxon>
        <taxon>Aspergillus subgen. Nidulantes</taxon>
    </lineage>
</organism>
<feature type="compositionally biased region" description="Basic and acidic residues" evidence="6">
    <location>
        <begin position="1951"/>
        <end position="1964"/>
    </location>
</feature>
<comment type="caution">
    <text evidence="7">The sequence shown here is derived from an EMBL/GenBank/DDBJ whole genome shotgun (WGS) entry which is preliminary data.</text>
</comment>
<feature type="region of interest" description="Disordered" evidence="6">
    <location>
        <begin position="1795"/>
        <end position="2075"/>
    </location>
</feature>
<feature type="compositionally biased region" description="Polar residues" evidence="6">
    <location>
        <begin position="1887"/>
        <end position="1898"/>
    </location>
</feature>
<evidence type="ECO:0000256" key="6">
    <source>
        <dbReference type="SAM" id="MobiDB-lite"/>
    </source>
</evidence>
<comment type="function">
    <text evidence="1">Has a role in a nucleosome assembly pathway that is required for the integrity of heterochromatin and proper chromosome segregation.</text>
</comment>
<name>A0ABR4G3P3_9EURO</name>
<dbReference type="Proteomes" id="UP001610563">
    <property type="component" value="Unassembled WGS sequence"/>
</dbReference>
<feature type="compositionally biased region" description="Basic and acidic residues" evidence="6">
    <location>
        <begin position="414"/>
        <end position="444"/>
    </location>
</feature>
<evidence type="ECO:0000313" key="7">
    <source>
        <dbReference type="EMBL" id="KAL2793626.1"/>
    </source>
</evidence>
<reference evidence="7 8" key="1">
    <citation type="submission" date="2024-07" db="EMBL/GenBank/DDBJ databases">
        <title>Section-level genome sequencing and comparative genomics of Aspergillus sections Usti and Cavernicolus.</title>
        <authorList>
            <consortium name="Lawrence Berkeley National Laboratory"/>
            <person name="Nybo J.L."/>
            <person name="Vesth T.C."/>
            <person name="Theobald S."/>
            <person name="Frisvad J.C."/>
            <person name="Larsen T.O."/>
            <person name="Kjaerboelling I."/>
            <person name="Rothschild-Mancinelli K."/>
            <person name="Lyhne E.K."/>
            <person name="Kogle M.E."/>
            <person name="Barry K."/>
            <person name="Clum A."/>
            <person name="Na H."/>
            <person name="Ledsgaard L."/>
            <person name="Lin J."/>
            <person name="Lipzen A."/>
            <person name="Kuo A."/>
            <person name="Riley R."/>
            <person name="Mondo S."/>
            <person name="Labutti K."/>
            <person name="Haridas S."/>
            <person name="Pangalinan J."/>
            <person name="Salamov A.A."/>
            <person name="Simmons B.A."/>
            <person name="Magnuson J.K."/>
            <person name="Chen J."/>
            <person name="Drula E."/>
            <person name="Henrissat B."/>
            <person name="Wiebenga A."/>
            <person name="Lubbers R.J."/>
            <person name="Gomes A.C."/>
            <person name="Makela M.R."/>
            <person name="Stajich J."/>
            <person name="Grigoriev I.V."/>
            <person name="Mortensen U.H."/>
            <person name="De Vries R.P."/>
            <person name="Baker S.E."/>
            <person name="Andersen M.R."/>
        </authorList>
    </citation>
    <scope>NUCLEOTIDE SEQUENCE [LARGE SCALE GENOMIC DNA]</scope>
    <source>
        <strain evidence="7 8">CBS 209.92</strain>
    </source>
</reference>
<evidence type="ECO:0000256" key="1">
    <source>
        <dbReference type="ARBA" id="ARBA00002687"/>
    </source>
</evidence>
<feature type="compositionally biased region" description="Acidic residues" evidence="6">
    <location>
        <begin position="1965"/>
        <end position="2045"/>
    </location>
</feature>
<evidence type="ECO:0000256" key="2">
    <source>
        <dbReference type="ARBA" id="ARBA00004123"/>
    </source>
</evidence>
<dbReference type="EMBL" id="JBFTWV010000055">
    <property type="protein sequence ID" value="KAL2793626.1"/>
    <property type="molecule type" value="Genomic_DNA"/>
</dbReference>
<evidence type="ECO:0000256" key="5">
    <source>
        <dbReference type="ARBA" id="ARBA00023242"/>
    </source>
</evidence>
<proteinExistence type="inferred from homology"/>
<dbReference type="PANTHER" id="PTHR15502:SF7">
    <property type="entry name" value="CALCINEURIN-BINDING PROTEIN CABIN-1"/>
    <property type="match status" value="1"/>
</dbReference>
<comment type="subcellular location">
    <subcellularLocation>
        <location evidence="2">Nucleus</location>
    </subcellularLocation>
</comment>
<evidence type="ECO:0000256" key="4">
    <source>
        <dbReference type="ARBA" id="ARBA00014848"/>
    </source>
</evidence>
<feature type="region of interest" description="Disordered" evidence="6">
    <location>
        <begin position="347"/>
        <end position="372"/>
    </location>
</feature>
<dbReference type="InterPro" id="IPR033053">
    <property type="entry name" value="Hir3/CABIN1"/>
</dbReference>
<protein>
    <recommendedName>
        <fullName evidence="4">Histone transcription regulator 3 homolog</fullName>
    </recommendedName>
</protein>
<accession>A0ABR4G3P3</accession>
<feature type="compositionally biased region" description="Acidic residues" evidence="6">
    <location>
        <begin position="1901"/>
        <end position="1912"/>
    </location>
</feature>
<feature type="compositionally biased region" description="Low complexity" evidence="6">
    <location>
        <begin position="1805"/>
        <end position="1819"/>
    </location>
</feature>
<comment type="similarity">
    <text evidence="3">Belongs to the HIR3 family.</text>
</comment>
<feature type="compositionally biased region" description="Basic and acidic residues" evidence="6">
    <location>
        <begin position="1827"/>
        <end position="1836"/>
    </location>
</feature>
<feature type="compositionally biased region" description="Polar residues" evidence="6">
    <location>
        <begin position="359"/>
        <end position="372"/>
    </location>
</feature>
<keyword evidence="8" id="KW-1185">Reference proteome</keyword>
<gene>
    <name evidence="7" type="ORF">BJX66DRAFT_221754</name>
</gene>
<dbReference type="PANTHER" id="PTHR15502">
    <property type="entry name" value="CALCINEURIN-BINDING PROTEIN CABIN 1-RELATED"/>
    <property type="match status" value="1"/>
</dbReference>